<dbReference type="Pfam" id="PF11736">
    <property type="entry name" value="DUF3299"/>
    <property type="match status" value="1"/>
</dbReference>
<dbReference type="InterPro" id="IPR021727">
    <property type="entry name" value="DUF3299"/>
</dbReference>
<evidence type="ECO:0000313" key="2">
    <source>
        <dbReference type="EMBL" id="QTH65348.1"/>
    </source>
</evidence>
<dbReference type="KEGG" id="psym:J1N51_08995"/>
<sequence>MSFLASFFFCLTLLFALTTPVVSAQDAKGKVPELEWSDLVPKDYQVEIPTSIEHIGQAMAGPQSINAPVVEELDGKTIKIPGFVVPLEGDDEVVTEFLLVPYFGACVHVPPPPSNQIIHVTMEKGAPASAFYDPIWITGTISTETWKGDLAQVGYKMKGLEVAPYDDF</sequence>
<evidence type="ECO:0000313" key="3">
    <source>
        <dbReference type="Proteomes" id="UP000682739"/>
    </source>
</evidence>
<dbReference type="EMBL" id="CP072110">
    <property type="protein sequence ID" value="QTH65348.1"/>
    <property type="molecule type" value="Genomic_DNA"/>
</dbReference>
<keyword evidence="3" id="KW-1185">Reference proteome</keyword>
<gene>
    <name evidence="2" type="ORF">J1N51_08995</name>
</gene>
<dbReference type="Proteomes" id="UP000682739">
    <property type="component" value="Chromosome"/>
</dbReference>
<evidence type="ECO:0000256" key="1">
    <source>
        <dbReference type="SAM" id="SignalP"/>
    </source>
</evidence>
<keyword evidence="1" id="KW-0732">Signal</keyword>
<dbReference type="AlphaFoldDB" id="A0A975DEC4"/>
<protein>
    <submittedName>
        <fullName evidence="2">DUF3299 domain-containing protein</fullName>
    </submittedName>
</protein>
<organism evidence="2 3">
    <name type="scientific">Psychrosphaera ytuae</name>
    <dbReference type="NCBI Taxonomy" id="2820710"/>
    <lineage>
        <taxon>Bacteria</taxon>
        <taxon>Pseudomonadati</taxon>
        <taxon>Pseudomonadota</taxon>
        <taxon>Gammaproteobacteria</taxon>
        <taxon>Alteromonadales</taxon>
        <taxon>Pseudoalteromonadaceae</taxon>
        <taxon>Psychrosphaera</taxon>
    </lineage>
</organism>
<dbReference type="Gene3D" id="2.40.50.870">
    <property type="entry name" value="Protein of unknown function (DUF3299)"/>
    <property type="match status" value="1"/>
</dbReference>
<feature type="chain" id="PRO_5037261585" evidence="1">
    <location>
        <begin position="25"/>
        <end position="168"/>
    </location>
</feature>
<name>A0A975DEC4_9GAMM</name>
<proteinExistence type="predicted"/>
<reference evidence="2" key="1">
    <citation type="submission" date="2021-03" db="EMBL/GenBank/DDBJ databases">
        <title>Description of Psychrosphaera ytuae sp. nov. isolated from deep sea sediment of South China Sea.</title>
        <authorList>
            <person name="Zhang J."/>
            <person name="Xu X.-D."/>
        </authorList>
    </citation>
    <scope>NUCLEOTIDE SEQUENCE</scope>
    <source>
        <strain evidence="2">MTZ26</strain>
    </source>
</reference>
<accession>A0A975DEC4</accession>
<feature type="signal peptide" evidence="1">
    <location>
        <begin position="1"/>
        <end position="24"/>
    </location>
</feature>